<name>A0A1S1X2W7_9NEIS</name>
<dbReference type="GO" id="GO:0016740">
    <property type="term" value="F:transferase activity"/>
    <property type="evidence" value="ECO:0007669"/>
    <property type="project" value="UniProtKB-KW"/>
</dbReference>
<reference evidence="5 6" key="1">
    <citation type="submission" date="2016-09" db="EMBL/GenBank/DDBJ databases">
        <title>Chromobacterium muskegensis sp. nov., an insecticidal bacterium isolated from Sphagnum bogs.</title>
        <authorList>
            <person name="Sparks M.E."/>
            <person name="Blackburn M.B."/>
            <person name="Gundersen-Rindal D.E."/>
            <person name="Mitchell A."/>
            <person name="Farrar R."/>
            <person name="Kuhar D."/>
        </authorList>
    </citation>
    <scope>NUCLEOTIDE SEQUENCE [LARGE SCALE GENOMIC DNA]</scope>
    <source>
        <strain evidence="4 6">14B-1</strain>
        <strain evidence="3 5">37-2</strain>
    </source>
</reference>
<dbReference type="InterPro" id="IPR029044">
    <property type="entry name" value="Nucleotide-diphossugar_trans"/>
</dbReference>
<dbReference type="Pfam" id="PF00535">
    <property type="entry name" value="Glycos_transf_2"/>
    <property type="match status" value="1"/>
</dbReference>
<dbReference type="Gene3D" id="3.90.550.10">
    <property type="entry name" value="Spore Coat Polysaccharide Biosynthesis Protein SpsA, Chain A"/>
    <property type="match status" value="1"/>
</dbReference>
<organism evidence="3 5">
    <name type="scientific">Chromobacterium sphagni</name>
    <dbReference type="NCBI Taxonomy" id="1903179"/>
    <lineage>
        <taxon>Bacteria</taxon>
        <taxon>Pseudomonadati</taxon>
        <taxon>Pseudomonadota</taxon>
        <taxon>Betaproteobacteria</taxon>
        <taxon>Neisseriales</taxon>
        <taxon>Chromobacteriaceae</taxon>
        <taxon>Chromobacterium</taxon>
    </lineage>
</organism>
<evidence type="ECO:0000259" key="2">
    <source>
        <dbReference type="Pfam" id="PF00535"/>
    </source>
</evidence>
<protein>
    <submittedName>
        <fullName evidence="3">Glycosyl transferase</fullName>
    </submittedName>
</protein>
<dbReference type="OrthoDB" id="9816564at2"/>
<dbReference type="AlphaFoldDB" id="A0A1S1X2W7"/>
<dbReference type="InterPro" id="IPR001173">
    <property type="entry name" value="Glyco_trans_2-like"/>
</dbReference>
<evidence type="ECO:0000313" key="5">
    <source>
        <dbReference type="Proteomes" id="UP000180088"/>
    </source>
</evidence>
<comment type="caution">
    <text evidence="3">The sequence shown here is derived from an EMBL/GenBank/DDBJ whole genome shotgun (WGS) entry which is preliminary data.</text>
</comment>
<proteinExistence type="predicted"/>
<keyword evidence="1" id="KW-1133">Transmembrane helix</keyword>
<keyword evidence="3" id="KW-0808">Transferase</keyword>
<keyword evidence="6" id="KW-1185">Reference proteome</keyword>
<dbReference type="CDD" id="cd00761">
    <property type="entry name" value="Glyco_tranf_GTA_type"/>
    <property type="match status" value="1"/>
</dbReference>
<feature type="domain" description="Glycosyltransferase 2-like" evidence="2">
    <location>
        <begin position="5"/>
        <end position="165"/>
    </location>
</feature>
<dbReference type="EMBL" id="MKCT01000009">
    <property type="protein sequence ID" value="OHX20834.1"/>
    <property type="molecule type" value="Genomic_DNA"/>
</dbReference>
<dbReference type="EMBL" id="MKCS01000001">
    <property type="protein sequence ID" value="OHX13822.1"/>
    <property type="molecule type" value="Genomic_DNA"/>
</dbReference>
<keyword evidence="1" id="KW-0472">Membrane</keyword>
<evidence type="ECO:0000313" key="4">
    <source>
        <dbReference type="EMBL" id="OHX20834.1"/>
    </source>
</evidence>
<gene>
    <name evidence="4" type="ORF">BI344_13995</name>
    <name evidence="3" type="ORF">BI347_10090</name>
</gene>
<feature type="transmembrane region" description="Helical" evidence="1">
    <location>
        <begin position="308"/>
        <end position="326"/>
    </location>
</feature>
<dbReference type="Proteomes" id="UP000180280">
    <property type="component" value="Unassembled WGS sequence"/>
</dbReference>
<dbReference type="SUPFAM" id="SSF53448">
    <property type="entry name" value="Nucleotide-diphospho-sugar transferases"/>
    <property type="match status" value="1"/>
</dbReference>
<keyword evidence="1" id="KW-0812">Transmembrane</keyword>
<dbReference type="STRING" id="1903179.BI347_10090"/>
<sequence length="346" mass="39107">MNTITVAVPAYSRPDELKQLIDSVLNADVLPDELLICEDKSPRRVEIRTMIETMRPRFAASICALNYIENEDNLGYDGNIRKIIASSTSDYVLILGDDDVLFQEAIPKIRTFVQHHPQVNFISRTFSRFSEQPQNIINTTWIRTVDSVIKPNNSDPNIVFRLCGFVGGLVINRQWASGLATEKYDGYLYYQFYLACIAYLNDGIGYIASAIVGGRAGNPPLFGAADSEKDTHIPGSYRPKGRAKMWQGLLVIAADIDKVNGSNIYPYIRNELASRQAYHIFEMMPTQGRIATLDLFHELRKLKLTHKAMPWLLTSYILIFGSYARIGFALGRRLQFAIEQHAGFKL</sequence>
<evidence type="ECO:0000256" key="1">
    <source>
        <dbReference type="SAM" id="Phobius"/>
    </source>
</evidence>
<evidence type="ECO:0000313" key="6">
    <source>
        <dbReference type="Proteomes" id="UP000180280"/>
    </source>
</evidence>
<dbReference type="RefSeq" id="WP_071112267.1">
    <property type="nucleotide sequence ID" value="NZ_MKCS01000001.1"/>
</dbReference>
<dbReference type="Proteomes" id="UP000180088">
    <property type="component" value="Unassembled WGS sequence"/>
</dbReference>
<accession>A0A1S1X2W7</accession>
<evidence type="ECO:0000313" key="3">
    <source>
        <dbReference type="EMBL" id="OHX13822.1"/>
    </source>
</evidence>